<accession>A0A1I6QZ56</accession>
<dbReference type="AlphaFoldDB" id="A0A1I6QZ56"/>
<proteinExistence type="predicted"/>
<dbReference type="OrthoDB" id="9797882at2"/>
<protein>
    <submittedName>
        <fullName evidence="4">Inosine-uridine nucleoside N-ribohydrolase</fullName>
    </submittedName>
</protein>
<gene>
    <name evidence="4" type="ORF">SAMN04488050_102528</name>
</gene>
<dbReference type="Pfam" id="PF01156">
    <property type="entry name" value="IU_nuc_hydro"/>
    <property type="match status" value="1"/>
</dbReference>
<name>A0A1I6QZ56_9RHOB</name>
<dbReference type="EMBL" id="FOZW01000002">
    <property type="protein sequence ID" value="SFS57685.1"/>
    <property type="molecule type" value="Genomic_DNA"/>
</dbReference>
<dbReference type="CDD" id="cd02650">
    <property type="entry name" value="nuc_hydro_CaPnhB"/>
    <property type="match status" value="1"/>
</dbReference>
<dbReference type="SUPFAM" id="SSF53590">
    <property type="entry name" value="Nucleoside hydrolase"/>
    <property type="match status" value="1"/>
</dbReference>
<dbReference type="InterPro" id="IPR001910">
    <property type="entry name" value="Inosine/uridine_hydrolase_dom"/>
</dbReference>
<keyword evidence="5" id="KW-1185">Reference proteome</keyword>
<evidence type="ECO:0000259" key="3">
    <source>
        <dbReference type="Pfam" id="PF01156"/>
    </source>
</evidence>
<dbReference type="PANTHER" id="PTHR12304">
    <property type="entry name" value="INOSINE-URIDINE PREFERRING NUCLEOSIDE HYDROLASE"/>
    <property type="match status" value="1"/>
</dbReference>
<dbReference type="GO" id="GO:0008477">
    <property type="term" value="F:purine nucleosidase activity"/>
    <property type="evidence" value="ECO:0007669"/>
    <property type="project" value="TreeGrafter"/>
</dbReference>
<dbReference type="RefSeq" id="WP_092420619.1">
    <property type="nucleotide sequence ID" value="NZ_FNCL01000001.1"/>
</dbReference>
<dbReference type="PANTHER" id="PTHR12304:SF4">
    <property type="entry name" value="URIDINE NUCLEOSIDASE"/>
    <property type="match status" value="1"/>
</dbReference>
<dbReference type="STRING" id="311180.SAMN04488050_102528"/>
<reference evidence="5" key="1">
    <citation type="submission" date="2016-10" db="EMBL/GenBank/DDBJ databases">
        <authorList>
            <person name="Varghese N."/>
            <person name="Submissions S."/>
        </authorList>
    </citation>
    <scope>NUCLEOTIDE SEQUENCE [LARGE SCALE GENOMIC DNA]</scope>
    <source>
        <strain evidence="5">DSM 26894</strain>
    </source>
</reference>
<evidence type="ECO:0000256" key="1">
    <source>
        <dbReference type="ARBA" id="ARBA00022801"/>
    </source>
</evidence>
<keyword evidence="2" id="KW-0326">Glycosidase</keyword>
<evidence type="ECO:0000313" key="4">
    <source>
        <dbReference type="EMBL" id="SFS57685.1"/>
    </source>
</evidence>
<evidence type="ECO:0000256" key="2">
    <source>
        <dbReference type="ARBA" id="ARBA00023295"/>
    </source>
</evidence>
<organism evidence="4 5">
    <name type="scientific">Alloyangia pacifica</name>
    <dbReference type="NCBI Taxonomy" id="311180"/>
    <lineage>
        <taxon>Bacteria</taxon>
        <taxon>Pseudomonadati</taxon>
        <taxon>Pseudomonadota</taxon>
        <taxon>Alphaproteobacteria</taxon>
        <taxon>Rhodobacterales</taxon>
        <taxon>Roseobacteraceae</taxon>
        <taxon>Alloyangia</taxon>
    </lineage>
</organism>
<dbReference type="InterPro" id="IPR036452">
    <property type="entry name" value="Ribo_hydro-like"/>
</dbReference>
<dbReference type="Proteomes" id="UP000199392">
    <property type="component" value="Unassembled WGS sequence"/>
</dbReference>
<keyword evidence="1 4" id="KW-0378">Hydrolase</keyword>
<dbReference type="GO" id="GO:0006152">
    <property type="term" value="P:purine nucleoside catabolic process"/>
    <property type="evidence" value="ECO:0007669"/>
    <property type="project" value="TreeGrafter"/>
</dbReference>
<sequence length="300" mass="32316">MKLIIDTDPGVDDALAILYAAAHPQIELLGLTTVFGNVTVAQATRNALYLVERAGLDIPVAEGAAKPMALPPFTPSHHVHGPEGFGHLPEMTPQGTKIEESAAEFLVRMAREHKGELVLCPIGPITNVADAIALDPEFAGNLREIVFMGGALDARGNITPYAEANTYHDPHALDIVLQSGANIRMIGLDVTMEVLLTAADFEELERRDPEHGAFLREMSHFYLEFYRTVGAEGCGLHDPLAVMACVMPNLVGLEHTPVDVVLEGPEVGRTRRATGRPDIGVALNCDGADIKRRFIESFGG</sequence>
<dbReference type="GO" id="GO:0005829">
    <property type="term" value="C:cytosol"/>
    <property type="evidence" value="ECO:0007669"/>
    <property type="project" value="TreeGrafter"/>
</dbReference>
<dbReference type="Gene3D" id="3.90.245.10">
    <property type="entry name" value="Ribonucleoside hydrolase-like"/>
    <property type="match status" value="1"/>
</dbReference>
<feature type="domain" description="Inosine/uridine-preferring nucleoside hydrolase" evidence="3">
    <location>
        <begin position="3"/>
        <end position="287"/>
    </location>
</feature>
<evidence type="ECO:0000313" key="5">
    <source>
        <dbReference type="Proteomes" id="UP000199392"/>
    </source>
</evidence>
<dbReference type="InterPro" id="IPR023186">
    <property type="entry name" value="IUNH"/>
</dbReference>